<name>A0AAE1P531_9EUCA</name>
<keyword evidence="2" id="KW-1185">Reference proteome</keyword>
<evidence type="ECO:0000313" key="1">
    <source>
        <dbReference type="EMBL" id="KAK4302235.1"/>
    </source>
</evidence>
<sequence>MVEAQLHLCPISPPPPIPCFTPILFHPTTTSLSYQHPPHCTPPNHPSFISLTPCLKPSSLSSLPSLRSSHLHASHSSIPIPPILYPHLPAPSHLACSSPNSIRLLLDYQPSRTPSAQGRILSGGKNYG</sequence>
<reference evidence="1" key="1">
    <citation type="submission" date="2023-11" db="EMBL/GenBank/DDBJ databases">
        <title>Genome assemblies of two species of porcelain crab, Petrolisthes cinctipes and Petrolisthes manimaculis (Anomura: Porcellanidae).</title>
        <authorList>
            <person name="Angst P."/>
        </authorList>
    </citation>
    <scope>NUCLEOTIDE SEQUENCE</scope>
    <source>
        <strain evidence="1">PB745_02</strain>
        <tissue evidence="1">Gill</tissue>
    </source>
</reference>
<dbReference type="AlphaFoldDB" id="A0AAE1P531"/>
<gene>
    <name evidence="1" type="ORF">Pmani_025665</name>
</gene>
<accession>A0AAE1P531</accession>
<evidence type="ECO:0000313" key="2">
    <source>
        <dbReference type="Proteomes" id="UP001292094"/>
    </source>
</evidence>
<dbReference type="EMBL" id="JAWZYT010002765">
    <property type="protein sequence ID" value="KAK4302235.1"/>
    <property type="molecule type" value="Genomic_DNA"/>
</dbReference>
<dbReference type="Proteomes" id="UP001292094">
    <property type="component" value="Unassembled WGS sequence"/>
</dbReference>
<proteinExistence type="predicted"/>
<organism evidence="1 2">
    <name type="scientific">Petrolisthes manimaculis</name>
    <dbReference type="NCBI Taxonomy" id="1843537"/>
    <lineage>
        <taxon>Eukaryota</taxon>
        <taxon>Metazoa</taxon>
        <taxon>Ecdysozoa</taxon>
        <taxon>Arthropoda</taxon>
        <taxon>Crustacea</taxon>
        <taxon>Multicrustacea</taxon>
        <taxon>Malacostraca</taxon>
        <taxon>Eumalacostraca</taxon>
        <taxon>Eucarida</taxon>
        <taxon>Decapoda</taxon>
        <taxon>Pleocyemata</taxon>
        <taxon>Anomura</taxon>
        <taxon>Galatheoidea</taxon>
        <taxon>Porcellanidae</taxon>
        <taxon>Petrolisthes</taxon>
    </lineage>
</organism>
<comment type="caution">
    <text evidence="1">The sequence shown here is derived from an EMBL/GenBank/DDBJ whole genome shotgun (WGS) entry which is preliminary data.</text>
</comment>
<protein>
    <submittedName>
        <fullName evidence="1">Uncharacterized protein</fullName>
    </submittedName>
</protein>